<evidence type="ECO:0008006" key="4">
    <source>
        <dbReference type="Google" id="ProtNLM"/>
    </source>
</evidence>
<feature type="region of interest" description="Disordered" evidence="1">
    <location>
        <begin position="454"/>
        <end position="483"/>
    </location>
</feature>
<name>A0AAW0GSB3_9APHY</name>
<dbReference type="AlphaFoldDB" id="A0AAW0GSB3"/>
<protein>
    <recommendedName>
        <fullName evidence="4">PWWP domain-containing protein</fullName>
    </recommendedName>
</protein>
<feature type="region of interest" description="Disordered" evidence="1">
    <location>
        <begin position="737"/>
        <end position="756"/>
    </location>
</feature>
<dbReference type="EMBL" id="JASBNA010000003">
    <property type="protein sequence ID" value="KAK7693919.1"/>
    <property type="molecule type" value="Genomic_DNA"/>
</dbReference>
<accession>A0AAW0GSB3</accession>
<feature type="compositionally biased region" description="Polar residues" evidence="1">
    <location>
        <begin position="144"/>
        <end position="161"/>
    </location>
</feature>
<feature type="compositionally biased region" description="Low complexity" evidence="1">
    <location>
        <begin position="162"/>
        <end position="172"/>
    </location>
</feature>
<feature type="compositionally biased region" description="Polar residues" evidence="1">
    <location>
        <begin position="91"/>
        <end position="110"/>
    </location>
</feature>
<comment type="caution">
    <text evidence="2">The sequence shown here is derived from an EMBL/GenBank/DDBJ whole genome shotgun (WGS) entry which is preliminary data.</text>
</comment>
<feature type="compositionally biased region" description="Basic residues" evidence="1">
    <location>
        <begin position="13"/>
        <end position="23"/>
    </location>
</feature>
<evidence type="ECO:0000313" key="3">
    <source>
        <dbReference type="Proteomes" id="UP001385951"/>
    </source>
</evidence>
<keyword evidence="3" id="KW-1185">Reference proteome</keyword>
<evidence type="ECO:0000256" key="1">
    <source>
        <dbReference type="SAM" id="MobiDB-lite"/>
    </source>
</evidence>
<gene>
    <name evidence="2" type="ORF">QCA50_003493</name>
</gene>
<organism evidence="2 3">
    <name type="scientific">Cerrena zonata</name>
    <dbReference type="NCBI Taxonomy" id="2478898"/>
    <lineage>
        <taxon>Eukaryota</taxon>
        <taxon>Fungi</taxon>
        <taxon>Dikarya</taxon>
        <taxon>Basidiomycota</taxon>
        <taxon>Agaricomycotina</taxon>
        <taxon>Agaricomycetes</taxon>
        <taxon>Polyporales</taxon>
        <taxon>Cerrenaceae</taxon>
        <taxon>Cerrena</taxon>
    </lineage>
</organism>
<sequence>MTSAEKSYSGKALPRRAAAKKASRLAAEQLESSPPPGDEFEEGASGATKLPRQRTPKAKPIRRKKSSVTAQSKDCTPKLDSRRTSPHGTAFTLNVSESGSDLENLGTLNTPLGRPLNISKRRRSTTPEVDIAASTGGLLGDLSPMSSPEQSFQSVLRNANQSPSRSLTSSSRRGTRMKRDTSHISISSDDDDLVVCDHAYNVGALVWVRLDRVGNICKDETNTMWWPAKVFHSLPLRVELFGSPPSSQEGDPVIADIGRPADNIILSFTTPSNSIRFHSGNYSTISNTAVTLFSPRKRQKVSDETVHAKWEAAFRAILEVDRVVNNDGFPRMVSYYLAQGSYDTSDEEQSLLDSPIAVDSDEDWTPPPPNPMYEIPGELILAKESATKTQFWPAKILDYVPPTDRLQKPKYRVLFFDGTIKNLRATLFYTEVDDGFKDCVLGEDKDNYELDEVEVDDPPQSQEYTDGAPLDIRSSSPVPELPPPEDFAFTPIPEQFRYVKPILTAILQEKYSPVKRRHKLFMGSAATRKKVCDTGHEKGELRAAEVEQLSTCIRRWIRRRRQRQELGLIPPDESQGLIDEDLPEEVLNTRYSPAESSSLVASGNNTDTDMISEIDLPPASVLSVSPDRDDALSAENAAQDGNPDQAIAVVQEDFVPGPQKSFTSLSEIEQLTYCTNILLPEAILQLLLWRAEIRNVLDLQSPEEEERLHCLAETKAQERYWVHDIVLYKRGLSRTMIGSSKPSSSQPKSKLRSGRF</sequence>
<evidence type="ECO:0000313" key="2">
    <source>
        <dbReference type="EMBL" id="KAK7693919.1"/>
    </source>
</evidence>
<proteinExistence type="predicted"/>
<reference evidence="2 3" key="1">
    <citation type="submission" date="2022-09" db="EMBL/GenBank/DDBJ databases">
        <authorList>
            <person name="Palmer J.M."/>
        </authorList>
    </citation>
    <scope>NUCLEOTIDE SEQUENCE [LARGE SCALE GENOMIC DNA]</scope>
    <source>
        <strain evidence="2 3">DSM 7382</strain>
    </source>
</reference>
<feature type="compositionally biased region" description="Low complexity" evidence="1">
    <location>
        <begin position="739"/>
        <end position="748"/>
    </location>
</feature>
<dbReference type="Proteomes" id="UP001385951">
    <property type="component" value="Unassembled WGS sequence"/>
</dbReference>
<feature type="region of interest" description="Disordered" evidence="1">
    <location>
        <begin position="1"/>
        <end position="182"/>
    </location>
</feature>
<feature type="compositionally biased region" description="Basic residues" evidence="1">
    <location>
        <begin position="51"/>
        <end position="66"/>
    </location>
</feature>